<dbReference type="Proteomes" id="UP000604046">
    <property type="component" value="Unassembled WGS sequence"/>
</dbReference>
<dbReference type="OrthoDB" id="10505492at2759"/>
<organism evidence="1 2">
    <name type="scientific">Symbiodinium natans</name>
    <dbReference type="NCBI Taxonomy" id="878477"/>
    <lineage>
        <taxon>Eukaryota</taxon>
        <taxon>Sar</taxon>
        <taxon>Alveolata</taxon>
        <taxon>Dinophyceae</taxon>
        <taxon>Suessiales</taxon>
        <taxon>Symbiodiniaceae</taxon>
        <taxon>Symbiodinium</taxon>
    </lineage>
</organism>
<evidence type="ECO:0000313" key="1">
    <source>
        <dbReference type="EMBL" id="CAE7211539.1"/>
    </source>
</evidence>
<gene>
    <name evidence="1" type="ORF">SNAT2548_LOCUS7115</name>
</gene>
<name>A0A812JR53_9DINO</name>
<evidence type="ECO:0000313" key="2">
    <source>
        <dbReference type="Proteomes" id="UP000604046"/>
    </source>
</evidence>
<reference evidence="1" key="1">
    <citation type="submission" date="2021-02" db="EMBL/GenBank/DDBJ databases">
        <authorList>
            <person name="Dougan E. K."/>
            <person name="Rhodes N."/>
            <person name="Thang M."/>
            <person name="Chan C."/>
        </authorList>
    </citation>
    <scope>NUCLEOTIDE SEQUENCE</scope>
</reference>
<comment type="caution">
    <text evidence="1">The sequence shown here is derived from an EMBL/GenBank/DDBJ whole genome shotgun (WGS) entry which is preliminary data.</text>
</comment>
<accession>A0A812JR53</accession>
<sequence length="717" mass="78163">MHSEELISNLSYTPRIEYIGDLNDPNKHPYVYASRDDANTACQSAGYQGLCTKAQISGFERCAAGWLWDFKGYWMRNARKGCGSGTGYQTWGNGKVGAYCCHAKSEIDYIGSLTDPSAHPYVYTSRGDAENACLTAGFKGLCAKDQIAGFSRCAAGWTSDWKGYWFHKTHKGCGNGVGFRGWSGSKIGAYCCGTRQIPQIKYIGDLDNTEKHPYVYANRDDANTACKSAGYQGLCTKAQISGFERCAAGWLWDFKGYWMLNARKGCGSGTGYQTWGDGKVGAYCCHAKSEIDYIGSLTDPKAHPYVYTSRGDAENACKTAGFKGLCAKDQIAGFSRCAAGWTSDWKGYWFHKTHKGCGNGVGFRGWSGSKIGAYCCGTRQIPQIKYIGDLDNTEKHPYVYANRDDANTACKSAGYQGLCTKAQISGFERCAAGWLWDFKGYWMLNARKGCGSGTGYQTWGDGKVGAYCCHAKSEIDYIGSLTDPKAHPYVYTSRGDAENACKTAGFKGLCAKDQIAGFSRCAAGWTSDWKGYWFHKTHKGCGNGVGFRGWSGSKIGAYCCGFASKSAGKYIGSVADPSLHPYVYGTRSEAQGGCEAAGYKRLCYQSEIEGASKCAAGWFLDGKGYWCLSYYSKFVSTCLACVPRAPEWSPNVFRQKRLRFHKTLAGCGHGQGWRPWSAGKAGAYCCQLEKPKSMLPLCKAHGEIQGYREGQGGPSSD</sequence>
<dbReference type="EMBL" id="CAJNDS010000491">
    <property type="protein sequence ID" value="CAE7211539.1"/>
    <property type="molecule type" value="Genomic_DNA"/>
</dbReference>
<dbReference type="AlphaFoldDB" id="A0A812JR53"/>
<protein>
    <submittedName>
        <fullName evidence="1">Uncharacterized protein</fullName>
    </submittedName>
</protein>
<proteinExistence type="predicted"/>
<keyword evidence="2" id="KW-1185">Reference proteome</keyword>